<reference evidence="8" key="1">
    <citation type="submission" date="2023-02" db="EMBL/GenBank/DDBJ databases">
        <title>Pathogen: clinical or host-associated sample.</title>
        <authorList>
            <person name="Hergert J."/>
            <person name="Casey R."/>
            <person name="Wagner J."/>
            <person name="Young E.L."/>
            <person name="Oakeson K.F."/>
        </authorList>
    </citation>
    <scope>NUCLEOTIDE SEQUENCE</scope>
    <source>
        <strain evidence="8">2022CK-00830</strain>
    </source>
</reference>
<feature type="binding site" evidence="6">
    <location>
        <position position="202"/>
    </location>
    <ligand>
        <name>5-hydroxyisourate</name>
        <dbReference type="ChEBI" id="CHEBI:18072"/>
    </ligand>
</feature>
<evidence type="ECO:0000256" key="3">
    <source>
        <dbReference type="ARBA" id="ARBA00022631"/>
    </source>
</evidence>
<evidence type="ECO:0000313" key="8">
    <source>
        <dbReference type="EMBL" id="WDH81014.1"/>
    </source>
</evidence>
<feature type="binding site" evidence="6">
    <location>
        <position position="277"/>
    </location>
    <ligand>
        <name>O2</name>
        <dbReference type="ChEBI" id="CHEBI:15379"/>
    </ligand>
</feature>
<feature type="binding site" evidence="6">
    <location>
        <position position="277"/>
    </location>
    <ligand>
        <name>5-hydroxyisourate</name>
        <dbReference type="ChEBI" id="CHEBI:18072"/>
    </ligand>
</feature>
<feature type="binding site" evidence="6">
    <location>
        <position position="75"/>
    </location>
    <ligand>
        <name>O2</name>
        <dbReference type="ChEBI" id="CHEBI:15379"/>
    </ligand>
</feature>
<dbReference type="SUPFAM" id="SSF55620">
    <property type="entry name" value="Tetrahydrobiopterin biosynthesis enzymes-like"/>
    <property type="match status" value="2"/>
</dbReference>
<dbReference type="InterPro" id="IPR002042">
    <property type="entry name" value="Uricase"/>
</dbReference>
<dbReference type="PRINTS" id="PR00093">
    <property type="entry name" value="URICASE"/>
</dbReference>
<evidence type="ECO:0000256" key="6">
    <source>
        <dbReference type="PIRSR" id="PIRSR000241-2"/>
    </source>
</evidence>
<evidence type="ECO:0000256" key="1">
    <source>
        <dbReference type="ARBA" id="ARBA00004831"/>
    </source>
</evidence>
<dbReference type="Gene3D" id="3.10.270.10">
    <property type="entry name" value="Urate Oxidase"/>
    <property type="match status" value="1"/>
</dbReference>
<keyword evidence="3 5" id="KW-0659">Purine metabolism</keyword>
<evidence type="ECO:0000256" key="7">
    <source>
        <dbReference type="RuleBase" id="RU004455"/>
    </source>
</evidence>
<dbReference type="PANTHER" id="PTHR42874:SF1">
    <property type="entry name" value="URICASE"/>
    <property type="match status" value="1"/>
</dbReference>
<dbReference type="AlphaFoldDB" id="A0AAX3MXC3"/>
<feature type="binding site" evidence="6">
    <location>
        <position position="75"/>
    </location>
    <ligand>
        <name>5-hydroxyisourate</name>
        <dbReference type="ChEBI" id="CHEBI:18072"/>
    </ligand>
</feature>
<accession>A0AAX3MXC3</accession>
<feature type="binding site" evidence="6">
    <location>
        <position position="202"/>
    </location>
    <ligand>
        <name>urate</name>
        <dbReference type="ChEBI" id="CHEBI:17775"/>
    </ligand>
</feature>
<comment type="similarity">
    <text evidence="2 5 7">Belongs to the uricase family.</text>
</comment>
<keyword evidence="4 5" id="KW-0560">Oxidoreductase</keyword>
<feature type="binding site" evidence="6">
    <location>
        <position position="75"/>
    </location>
    <ligand>
        <name>urate</name>
        <dbReference type="ChEBI" id="CHEBI:17775"/>
    </ligand>
</feature>
<comment type="pathway">
    <text evidence="1 5">Purine metabolism; urate degradation; (S)-allantoin from urate: step 1/3.</text>
</comment>
<dbReference type="EC" id="1.7.3.3" evidence="5 7"/>
<feature type="binding site" evidence="6">
    <location>
        <position position="76"/>
    </location>
    <ligand>
        <name>5-hydroxyisourate</name>
        <dbReference type="ChEBI" id="CHEBI:18072"/>
    </ligand>
</feature>
<dbReference type="PANTHER" id="PTHR42874">
    <property type="entry name" value="URICASE"/>
    <property type="match status" value="1"/>
</dbReference>
<organism evidence="8 9">
    <name type="scientific">Paenibacillus urinalis</name>
    <dbReference type="NCBI Taxonomy" id="521520"/>
    <lineage>
        <taxon>Bacteria</taxon>
        <taxon>Bacillati</taxon>
        <taxon>Bacillota</taxon>
        <taxon>Bacilli</taxon>
        <taxon>Bacillales</taxon>
        <taxon>Paenibacillaceae</taxon>
        <taxon>Paenibacillus</taxon>
    </lineage>
</organism>
<dbReference type="GO" id="GO:0019628">
    <property type="term" value="P:urate catabolic process"/>
    <property type="evidence" value="ECO:0007669"/>
    <property type="project" value="TreeGrafter"/>
</dbReference>
<evidence type="ECO:0000313" key="9">
    <source>
        <dbReference type="Proteomes" id="UP001220962"/>
    </source>
</evidence>
<dbReference type="NCBIfam" id="TIGR03383">
    <property type="entry name" value="urate_oxi"/>
    <property type="match status" value="1"/>
</dbReference>
<gene>
    <name evidence="8" type="primary">pucL</name>
    <name evidence="8" type="ORF">PUW23_15890</name>
</gene>
<comment type="function">
    <text evidence="5 7">Catalyzes the oxidation of uric acid to 5-hydroxyisourate, which is further processed to form (S)-allantoin.</text>
</comment>
<evidence type="ECO:0000256" key="4">
    <source>
        <dbReference type="ARBA" id="ARBA00023002"/>
    </source>
</evidence>
<sequence>MTRDQLDSRTMYYGKGDVWVFRSYAKPLTGITVIPESPFRGRENVLFGMNIKVAVKGEDFLTSFTEGDNSLVVATDSMKNFILRHAAHYTGATVEGFLEYASRRFIETYPQMTGVRMNATQVPFENIQVGSPDGNIPSNLVFKYSHNESAGAIVEVERCGENIELSYAQSSVKNLRLIKVKGSGFAGFVRDEYTTLPETSDRPLFIFLDIHWKYKNPADGLDDTRDSYVDAEQIRDIAATVFHENNSPSIQYLIYLIGLRILKNFSQLEEVSFESNNRTWETIVETVDEGPGSVFTEPRPPYGFQGFSMTQEDLAAYENKPQEAGSI</sequence>
<feature type="binding site" evidence="6">
    <location>
        <position position="185"/>
    </location>
    <ligand>
        <name>urate</name>
        <dbReference type="ChEBI" id="CHEBI:17775"/>
    </ligand>
</feature>
<dbReference type="PIRSF" id="PIRSF000241">
    <property type="entry name" value="Urate_oxidase"/>
    <property type="match status" value="1"/>
</dbReference>
<feature type="binding site" evidence="6">
    <location>
        <position position="251"/>
    </location>
    <ligand>
        <name>urate</name>
        <dbReference type="ChEBI" id="CHEBI:17775"/>
    </ligand>
</feature>
<proteinExistence type="inferred from homology"/>
<evidence type="ECO:0000256" key="2">
    <source>
        <dbReference type="ARBA" id="ARBA00009760"/>
    </source>
</evidence>
<dbReference type="Proteomes" id="UP001220962">
    <property type="component" value="Chromosome"/>
</dbReference>
<protein>
    <recommendedName>
        <fullName evidence="5 7">Uricase</fullName>
        <ecNumber evidence="5 7">1.7.3.3</ecNumber>
    </recommendedName>
    <alternativeName>
        <fullName evidence="5">Urate oxidase</fullName>
    </alternativeName>
</protein>
<dbReference type="RefSeq" id="WP_047910553.1">
    <property type="nucleotide sequence ID" value="NZ_CP118101.1"/>
</dbReference>
<dbReference type="Pfam" id="PF01014">
    <property type="entry name" value="Uricase"/>
    <property type="match status" value="2"/>
</dbReference>
<evidence type="ECO:0000256" key="5">
    <source>
        <dbReference type="PIRNR" id="PIRNR000241"/>
    </source>
</evidence>
<feature type="binding site" evidence="6">
    <location>
        <position position="76"/>
    </location>
    <ligand>
        <name>urate</name>
        <dbReference type="ChEBI" id="CHEBI:17775"/>
    </ligand>
</feature>
<comment type="catalytic activity">
    <reaction evidence="5 7">
        <text>urate + O2 + H2O = 5-hydroxyisourate + H2O2</text>
        <dbReference type="Rhea" id="RHEA:21368"/>
        <dbReference type="ChEBI" id="CHEBI:15377"/>
        <dbReference type="ChEBI" id="CHEBI:15379"/>
        <dbReference type="ChEBI" id="CHEBI:16240"/>
        <dbReference type="ChEBI" id="CHEBI:17775"/>
        <dbReference type="ChEBI" id="CHEBI:18072"/>
        <dbReference type="EC" id="1.7.3.3"/>
    </reaction>
</comment>
<feature type="binding site" evidence="6">
    <location>
        <position position="251"/>
    </location>
    <ligand>
        <name>5-hydroxyisourate</name>
        <dbReference type="ChEBI" id="CHEBI:18072"/>
    </ligand>
</feature>
<dbReference type="GO" id="GO:0006145">
    <property type="term" value="P:purine nucleobase catabolic process"/>
    <property type="evidence" value="ECO:0007669"/>
    <property type="project" value="TreeGrafter"/>
</dbReference>
<dbReference type="EMBL" id="CP118101">
    <property type="protein sequence ID" value="WDH81014.1"/>
    <property type="molecule type" value="Genomic_DNA"/>
</dbReference>
<feature type="binding site" evidence="6">
    <location>
        <position position="185"/>
    </location>
    <ligand>
        <name>5-hydroxyisourate</name>
        <dbReference type="ChEBI" id="CHEBI:18072"/>
    </ligand>
</feature>
<name>A0AAX3MXC3_9BACL</name>
<dbReference type="GO" id="GO:0004846">
    <property type="term" value="F:urate oxidase activity"/>
    <property type="evidence" value="ECO:0007669"/>
    <property type="project" value="UniProtKB-EC"/>
</dbReference>
<feature type="binding site" evidence="6">
    <location>
        <position position="277"/>
    </location>
    <ligand>
        <name>urate</name>
        <dbReference type="ChEBI" id="CHEBI:17775"/>
    </ligand>
</feature>